<dbReference type="PANTHER" id="PTHR21178:SF8">
    <property type="entry name" value="CILIA- AND FLAGELLA-ASSOCIATED PROTEIN 61"/>
    <property type="match status" value="1"/>
</dbReference>
<proteinExistence type="predicted"/>
<dbReference type="CTD" id="26074"/>
<name>A0A8I6AWP1_RAT</name>
<dbReference type="GO" id="GO:0005930">
    <property type="term" value="C:axoneme"/>
    <property type="evidence" value="ECO:0000266"/>
    <property type="project" value="RGD"/>
</dbReference>
<dbReference type="RGD" id="15003366">
    <property type="gene designation" value="AABR07054096.1"/>
</dbReference>
<dbReference type="InterPro" id="IPR032151">
    <property type="entry name" value="CFAP61_N"/>
</dbReference>
<accession>A0A8I6AWP1</accession>
<dbReference type="GO" id="GO:0001536">
    <property type="term" value="C:radial spoke stalk"/>
    <property type="evidence" value="ECO:0000266"/>
    <property type="project" value="RGD"/>
</dbReference>
<gene>
    <name evidence="6" type="primary">Cfap61</name>
    <name evidence="4" type="synonym">AABR07054096.1</name>
</gene>
<evidence type="ECO:0000256" key="1">
    <source>
        <dbReference type="SAM" id="MobiDB-lite"/>
    </source>
</evidence>
<dbReference type="SUPFAM" id="SSF51905">
    <property type="entry name" value="FAD/NAD(P)-binding domain"/>
    <property type="match status" value="1"/>
</dbReference>
<dbReference type="SUPFAM" id="SSF55729">
    <property type="entry name" value="Acyl-CoA N-acyltransferases (Nat)"/>
    <property type="match status" value="1"/>
</dbReference>
<dbReference type="Proteomes" id="UP000002494">
    <property type="component" value="Chromosome 3"/>
</dbReference>
<dbReference type="InterPro" id="IPR036188">
    <property type="entry name" value="FAD/NAD-bd_sf"/>
</dbReference>
<protein>
    <submittedName>
        <fullName evidence="4">Cilia and flagella associated protein 61</fullName>
    </submittedName>
</protein>
<reference evidence="4" key="1">
    <citation type="submission" date="2024-01" db="EMBL/GenBank/DDBJ databases">
        <title>GRCr8: a new rat reference genome assembly contstructed from accurate long reads and long range scaffolding.</title>
        <authorList>
            <person name="Doris P.A."/>
            <person name="Kalbfleisch T."/>
            <person name="Li K."/>
            <person name="Howe K."/>
            <person name="Wood J."/>
        </authorList>
    </citation>
    <scope>NUCLEOTIDE SEQUENCE [LARGE SCALE GENOMIC DNA]</scope>
    <source>
        <strain evidence="4">Brown Norway</strain>
    </source>
</reference>
<dbReference type="Gene3D" id="3.50.50.60">
    <property type="entry name" value="FAD/NAD(P)-binding domain"/>
    <property type="match status" value="2"/>
</dbReference>
<sequence length="1248" mass="143001">MGFGRRGLTQERKMSILTSPRGKVEVVHCRRTESQDIFCIKTLIRKFTQKLFGRLNIIYLLEKANLAVTVCNDKEEIMAHSIFVDYPNWNVAKQDNWIPVFRELDKEIPCTPLNTLFMHFFVAVDEYATGCLKEIIRTVFKAVPELYFIFLIVPTYLSLGSTLITVFDQVGNIPCMNYDEEFAVHICHRHDHYPQLHIRKARVEDHDDLMPIFMHYDSTLKEIYGEYFLAELIEAQDEDNHAVVCEVEGKAVGFMSVCASVNLPLLHECFDLGPFHGFCFPHPDDLLEPPKEPSLEESEDTGNKSDSQGSQRVVEEPVSIDTSEMIQEKDTETSISCEEVLSLLSKVSEDMQDLEKNLSIISLVDEDDFGSLSSLSSSLLLSVESSHFRPLYLGESAAFCIQLFCIDERYEARSLDFMSFVFSLFPNKNFCLISVPHLTPEFVLIQNFVKVVPFSNCTLDNDLYVFHRAGLLRSITIRLAKFLDTPGVEKLVRTLLLSTKILSDLAQYNEAGRDPDGTELQVFVAEVANQIVGIAVIRKEMDIEYIRSHYNIEDFIYFSHHQQEEHGRLNHFALNPIFRHYTKFFLKEILRLGYKSCLYYPVYSQTREGKLQSSYAHSLTSALHYLVPVRPRRQIVYPLEKLGINAPSKEVSKDQASYALNHTNRKLTLEPKVTVNARIVVVGASSVGISFLETLVFCSHLKFNNLTLISTHGLPGKKLLSNEQRKFLASDHCFNDKDYVLMSLCSWVNVVVGRMTAIDRVAKQVVVSKDEIVFYDHLILCTGQQYQVPCPTGADIEQHLTNREVMQLSKRRYTGTVPSNLFILNDEEDCVRALFWLRNNSTLTEGKVIVYGNTLDAYTTVETLLHIGMEGNCIYFVHPPAESNTTYINNYDIESAVDEALSAAGVKVYQDALLAQWNQGQDPDPIQNACFTTSTKPFRLECSAFFSFYKKNVDYETFKAFNDACLVYDGRLVIDTTFHTNDIAIRAAGPLTKFSNRYYSNEWTHSNFSSKEIGFQLAAAMLSLFDPTLEPVTEPPADLDRLIPMYKGAKIQGGILPGSYHYLHISKPAIPTPLDVQRSQPDFGSEIVTGNAKKGTYFRLYFNNYKLVEAITCFSKEPFPTSNYIRLFGQHEQVLNNLCTRFDEKLIPDLYSYFTEPWCMALFHDRFIDLKKELRQIITSKQEEDQPTMEQIARQLEEEEINLNEKPQKYLQKVFEDSIYKSLLEKSILDYLHYNQYHLPMYAWPGII</sequence>
<dbReference type="AlphaFoldDB" id="A0A8I6AWP1"/>
<evidence type="ECO:0000313" key="5">
    <source>
        <dbReference type="Proteomes" id="UP000002494"/>
    </source>
</evidence>
<feature type="domain" description="CFAP61 dimerisation" evidence="3">
    <location>
        <begin position="1044"/>
        <end position="1162"/>
    </location>
</feature>
<dbReference type="GO" id="GO:0120316">
    <property type="term" value="P:sperm flagellum assembly"/>
    <property type="evidence" value="ECO:0000266"/>
    <property type="project" value="RGD"/>
</dbReference>
<evidence type="ECO:0000259" key="3">
    <source>
        <dbReference type="Pfam" id="PF23150"/>
    </source>
</evidence>
<dbReference type="Pfam" id="PF16092">
    <property type="entry name" value="CFAP61_N"/>
    <property type="match status" value="1"/>
</dbReference>
<reference evidence="4" key="3">
    <citation type="submission" date="2025-09" db="UniProtKB">
        <authorList>
            <consortium name="Ensembl"/>
        </authorList>
    </citation>
    <scope>IDENTIFICATION</scope>
    <source>
        <strain evidence="4">Brown Norway</strain>
    </source>
</reference>
<organism evidence="4 5">
    <name type="scientific">Rattus norvegicus</name>
    <name type="common">Rat</name>
    <dbReference type="NCBI Taxonomy" id="10116"/>
    <lineage>
        <taxon>Eukaryota</taxon>
        <taxon>Metazoa</taxon>
        <taxon>Chordata</taxon>
        <taxon>Craniata</taxon>
        <taxon>Vertebrata</taxon>
        <taxon>Euteleostomi</taxon>
        <taxon>Mammalia</taxon>
        <taxon>Eutheria</taxon>
        <taxon>Euarchontoglires</taxon>
        <taxon>Glires</taxon>
        <taxon>Rodentia</taxon>
        <taxon>Myomorpha</taxon>
        <taxon>Muroidea</taxon>
        <taxon>Muridae</taxon>
        <taxon>Murinae</taxon>
        <taxon>Rattus</taxon>
    </lineage>
</organism>
<feature type="domain" description="Cilia- and flagella-associated protein 61 N-terminal" evidence="2">
    <location>
        <begin position="29"/>
        <end position="279"/>
    </location>
</feature>
<dbReference type="GO" id="GO:0030317">
    <property type="term" value="P:flagellated sperm motility"/>
    <property type="evidence" value="ECO:0000266"/>
    <property type="project" value="RGD"/>
</dbReference>
<keyword evidence="5" id="KW-1185">Reference proteome</keyword>
<dbReference type="Pfam" id="PF23150">
    <property type="entry name" value="CFAP61_dimer"/>
    <property type="match status" value="1"/>
</dbReference>
<reference evidence="4" key="2">
    <citation type="submission" date="2025-08" db="UniProtKB">
        <authorList>
            <consortium name="Ensembl"/>
        </authorList>
    </citation>
    <scope>IDENTIFICATION</scope>
    <source>
        <strain evidence="4">Brown Norway</strain>
    </source>
</reference>
<evidence type="ECO:0000313" key="4">
    <source>
        <dbReference type="Ensembl" id="ENSRNOP00000097691.2"/>
    </source>
</evidence>
<dbReference type="InterPro" id="IPR038884">
    <property type="entry name" value="CFAP61"/>
</dbReference>
<dbReference type="OrthoDB" id="382863at2759"/>
<dbReference type="InterPro" id="IPR016181">
    <property type="entry name" value="Acyl_CoA_acyltransferase"/>
</dbReference>
<dbReference type="GO" id="GO:0007290">
    <property type="term" value="P:spermatid nucleus elongation"/>
    <property type="evidence" value="ECO:0000266"/>
    <property type="project" value="RGD"/>
</dbReference>
<dbReference type="PANTHER" id="PTHR21178">
    <property type="entry name" value="CILIA- AND FLAGELLA-ASSOCIATED PROTEIN 61"/>
    <property type="match status" value="1"/>
</dbReference>
<dbReference type="RGD" id="1311519">
    <property type="gene designation" value="Cfap61"/>
</dbReference>
<evidence type="ECO:0000259" key="2">
    <source>
        <dbReference type="Pfam" id="PF16092"/>
    </source>
</evidence>
<feature type="region of interest" description="Disordered" evidence="1">
    <location>
        <begin position="287"/>
        <end position="331"/>
    </location>
</feature>
<dbReference type="OMA" id="RWNEGQI"/>
<dbReference type="AGR" id="RGD:1311519"/>
<dbReference type="Gene3D" id="3.40.630.30">
    <property type="match status" value="1"/>
</dbReference>
<dbReference type="InterPro" id="IPR056299">
    <property type="entry name" value="CFAP61_dimer"/>
</dbReference>
<evidence type="ECO:0000313" key="6">
    <source>
        <dbReference type="RGD" id="1311519"/>
    </source>
</evidence>
<dbReference type="GeneTree" id="ENSGT00390000004987"/>
<dbReference type="Ensembl" id="ENSRNOT00000014713.10">
    <property type="protein sequence ID" value="ENSRNOP00000097691.2"/>
    <property type="gene ID" value="ENSRNOG00000011028.10"/>
</dbReference>
<dbReference type="GO" id="GO:0036126">
    <property type="term" value="C:sperm flagellum"/>
    <property type="evidence" value="ECO:0000266"/>
    <property type="project" value="RGD"/>
</dbReference>
<dbReference type="KEGG" id="rno:311496"/>